<dbReference type="InterPro" id="IPR028015">
    <property type="entry name" value="CCDC84-like"/>
</dbReference>
<dbReference type="AlphaFoldDB" id="A0AA40LK63"/>
<evidence type="ECO:0008006" key="4">
    <source>
        <dbReference type="Google" id="ProtNLM"/>
    </source>
</evidence>
<comment type="caution">
    <text evidence="2">The sequence shown here is derived from an EMBL/GenBank/DDBJ whole genome shotgun (WGS) entry which is preliminary data.</text>
</comment>
<evidence type="ECO:0000313" key="3">
    <source>
        <dbReference type="Proteomes" id="UP001177744"/>
    </source>
</evidence>
<feature type="compositionally biased region" description="Polar residues" evidence="1">
    <location>
        <begin position="189"/>
        <end position="202"/>
    </location>
</feature>
<dbReference type="PANTHER" id="PTHR31198">
    <property type="entry name" value="COILED-COIL DOMAIN-CONTAINING PROTEIN 84"/>
    <property type="match status" value="1"/>
</dbReference>
<protein>
    <recommendedName>
        <fullName evidence="4">Coiled-coil domain containing 84</fullName>
    </recommendedName>
</protein>
<reference evidence="2" key="1">
    <citation type="submission" date="2023-06" db="EMBL/GenBank/DDBJ databases">
        <title>Reference genome for the Northern bat (Eptesicus nilssonii), a most northern bat species.</title>
        <authorList>
            <person name="Laine V.N."/>
            <person name="Pulliainen A.T."/>
            <person name="Lilley T.M."/>
        </authorList>
    </citation>
    <scope>NUCLEOTIDE SEQUENCE</scope>
    <source>
        <strain evidence="2">BLF_Eptnil</strain>
        <tissue evidence="2">Kidney</tissue>
    </source>
</reference>
<dbReference type="Proteomes" id="UP001177744">
    <property type="component" value="Unassembled WGS sequence"/>
</dbReference>
<accession>A0AA40LK63</accession>
<evidence type="ECO:0000313" key="2">
    <source>
        <dbReference type="EMBL" id="KAK1336421.1"/>
    </source>
</evidence>
<evidence type="ECO:0000256" key="1">
    <source>
        <dbReference type="SAM" id="MobiDB-lite"/>
    </source>
</evidence>
<gene>
    <name evidence="2" type="ORF">QTO34_004228</name>
</gene>
<proteinExistence type="predicted"/>
<dbReference type="EMBL" id="JAULJE010000013">
    <property type="protein sequence ID" value="KAK1336421.1"/>
    <property type="molecule type" value="Genomic_DNA"/>
</dbReference>
<feature type="region of interest" description="Disordered" evidence="1">
    <location>
        <begin position="171"/>
        <end position="203"/>
    </location>
</feature>
<dbReference type="Pfam" id="PF14968">
    <property type="entry name" value="CCDC84"/>
    <property type="match status" value="1"/>
</dbReference>
<organism evidence="2 3">
    <name type="scientific">Cnephaeus nilssonii</name>
    <name type="common">Northern bat</name>
    <name type="synonym">Eptesicus nilssonii</name>
    <dbReference type="NCBI Taxonomy" id="3371016"/>
    <lineage>
        <taxon>Eukaryota</taxon>
        <taxon>Metazoa</taxon>
        <taxon>Chordata</taxon>
        <taxon>Craniata</taxon>
        <taxon>Vertebrata</taxon>
        <taxon>Euteleostomi</taxon>
        <taxon>Mammalia</taxon>
        <taxon>Eutheria</taxon>
        <taxon>Laurasiatheria</taxon>
        <taxon>Chiroptera</taxon>
        <taxon>Yangochiroptera</taxon>
        <taxon>Vespertilionidae</taxon>
        <taxon>Cnephaeus</taxon>
    </lineage>
</organism>
<dbReference type="PANTHER" id="PTHR31198:SF1">
    <property type="entry name" value="CENTROSOMAL AT-AC SPLICING FACTOR"/>
    <property type="match status" value="1"/>
</dbReference>
<keyword evidence="3" id="KW-1185">Reference proteome</keyword>
<name>A0AA40LK63_CNENI</name>
<sequence>MAPAQRCSLCRQTFFCGRGHVYSRKHRRQLQAALDRLLPQVEAARKAVRSAQVERYVPEHERRCWCLCCGCEVRTHLSHGNLTVLHGGLLEHLASPEHKKATNRFWWENKAEFQMKEKFLISPQDYAQFKKSMVKGLDSYEEKEDEVVKEMAAHIRAVEQSRQEVVRSVLESQAVPDPEEGSSAPGSWKGTTSQVASTSQWPSYLDLPPAPELDWMETGQRLTFIGHQVQWTSQPGTHKCPSAPKTPISPRFPTQSCCFFSHFQLQDTPGVGNIHSGATPPWMAQDEEHSSGNQPIGPSYEEFLKEKEKQKLKKLPPDRVGANFDHSSSTSAGWLPSFGRVWNNGRRWQSRHQFKTEAAARNKQPSKKMVS</sequence>
<feature type="region of interest" description="Disordered" evidence="1">
    <location>
        <begin position="314"/>
        <end position="337"/>
    </location>
</feature>